<reference evidence="3" key="1">
    <citation type="journal article" date="2019" name="Int. J. Syst. Evol. Microbiol.">
        <title>The Global Catalogue of Microorganisms (GCM) 10K type strain sequencing project: providing services to taxonomists for standard genome sequencing and annotation.</title>
        <authorList>
            <consortium name="The Broad Institute Genomics Platform"/>
            <consortium name="The Broad Institute Genome Sequencing Center for Infectious Disease"/>
            <person name="Wu L."/>
            <person name="Ma J."/>
        </authorList>
    </citation>
    <scope>NUCLEOTIDE SEQUENCE [LARGE SCALE GENOMIC DNA]</scope>
    <source>
        <strain evidence="3">CCUG 49679</strain>
    </source>
</reference>
<dbReference type="SUPFAM" id="SSF53448">
    <property type="entry name" value="Nucleotide-diphospho-sugar transferases"/>
    <property type="match status" value="1"/>
</dbReference>
<dbReference type="CDD" id="cd04186">
    <property type="entry name" value="GT_2_like_c"/>
    <property type="match status" value="1"/>
</dbReference>
<dbReference type="Gene3D" id="3.90.550.10">
    <property type="entry name" value="Spore Coat Polysaccharide Biosynthesis Protein SpsA, Chain A"/>
    <property type="match status" value="1"/>
</dbReference>
<dbReference type="Pfam" id="PF00535">
    <property type="entry name" value="Glycos_transf_2"/>
    <property type="match status" value="1"/>
</dbReference>
<evidence type="ECO:0000313" key="2">
    <source>
        <dbReference type="EMBL" id="MFC6097407.1"/>
    </source>
</evidence>
<keyword evidence="2" id="KW-0328">Glycosyltransferase</keyword>
<evidence type="ECO:0000313" key="3">
    <source>
        <dbReference type="Proteomes" id="UP001596287"/>
    </source>
</evidence>
<feature type="domain" description="Glycosyltransferase 2-like" evidence="1">
    <location>
        <begin position="6"/>
        <end position="145"/>
    </location>
</feature>
<proteinExistence type="predicted"/>
<organism evidence="2 3">
    <name type="scientific">Flavobacterium qiangtangense</name>
    <dbReference type="NCBI Taxonomy" id="1442595"/>
    <lineage>
        <taxon>Bacteria</taxon>
        <taxon>Pseudomonadati</taxon>
        <taxon>Bacteroidota</taxon>
        <taxon>Flavobacteriia</taxon>
        <taxon>Flavobacteriales</taxon>
        <taxon>Flavobacteriaceae</taxon>
        <taxon>Flavobacterium</taxon>
    </lineage>
</organism>
<keyword evidence="3" id="KW-1185">Reference proteome</keyword>
<protein>
    <submittedName>
        <fullName evidence="2">Glycosyltransferase family 2 protein</fullName>
        <ecNumber evidence="2">2.4.-.-</ecNumber>
    </submittedName>
</protein>
<evidence type="ECO:0000259" key="1">
    <source>
        <dbReference type="Pfam" id="PF00535"/>
    </source>
</evidence>
<dbReference type="Proteomes" id="UP001596287">
    <property type="component" value="Unassembled WGS sequence"/>
</dbReference>
<dbReference type="EMBL" id="JBHSQB010000009">
    <property type="protein sequence ID" value="MFC6097407.1"/>
    <property type="molecule type" value="Genomic_DNA"/>
</dbReference>
<dbReference type="InterPro" id="IPR029044">
    <property type="entry name" value="Nucleotide-diphossugar_trans"/>
</dbReference>
<dbReference type="PANTHER" id="PTHR43179:SF7">
    <property type="entry name" value="RHAMNOSYLTRANSFERASE WBBL"/>
    <property type="match status" value="1"/>
</dbReference>
<keyword evidence="2" id="KW-0808">Transferase</keyword>
<gene>
    <name evidence="2" type="ORF">ACFPVY_12200</name>
</gene>
<dbReference type="RefSeq" id="WP_379792368.1">
    <property type="nucleotide sequence ID" value="NZ_JBHSQB010000009.1"/>
</dbReference>
<dbReference type="PANTHER" id="PTHR43179">
    <property type="entry name" value="RHAMNOSYLTRANSFERASE WBBL"/>
    <property type="match status" value="1"/>
</dbReference>
<dbReference type="InterPro" id="IPR001173">
    <property type="entry name" value="Glyco_trans_2-like"/>
</dbReference>
<comment type="caution">
    <text evidence="2">The sequence shown here is derived from an EMBL/GenBank/DDBJ whole genome shotgun (WGS) entry which is preliminary data.</text>
</comment>
<name>A0ABW1PQY1_9FLAO</name>
<accession>A0ABW1PQY1</accession>
<dbReference type="EC" id="2.4.-.-" evidence="2"/>
<sequence>MEKQLSIIIVNYNGLKYLKNCIDSIILKTNGLSYEIIILDNNSIDESCAFIKSHYPKVQLIESKVNYGFGKGNNEAFKLATGDSILLLNNDTILRDDLLPIVNYLKKDPTIGAIGIKMLDGNKQFLPASGDFPTINNMFWMKNIQKKSKKLANSKTLQEVDWLTGSFLLMPKNVFAEIDGFDEDYFLYVEDVDLCKRVADKKYKRIFLPQYQYTHFVGFSTLKNPLLVKGYELYISKHFKGAHKVLISFALSINKFVKNIKLFFRTTK</sequence>
<dbReference type="GO" id="GO:0016757">
    <property type="term" value="F:glycosyltransferase activity"/>
    <property type="evidence" value="ECO:0007669"/>
    <property type="project" value="UniProtKB-KW"/>
</dbReference>